<dbReference type="PANTHER" id="PTHR43873">
    <property type="entry name" value="COBYRINATE A,C-DIAMIDE SYNTHASE"/>
    <property type="match status" value="1"/>
</dbReference>
<evidence type="ECO:0000256" key="2">
    <source>
        <dbReference type="ARBA" id="ARBA00022598"/>
    </source>
</evidence>
<dbReference type="PANTHER" id="PTHR43873:SF1">
    <property type="entry name" value="COBYRINATE A,C-DIAMIDE SYNTHASE"/>
    <property type="match status" value="1"/>
</dbReference>
<dbReference type="RefSeq" id="WP_249861385.1">
    <property type="nucleotide sequence ID" value="NZ_CP027059.1"/>
</dbReference>
<evidence type="ECO:0000259" key="8">
    <source>
        <dbReference type="Pfam" id="PF01656"/>
    </source>
</evidence>
<dbReference type="PROSITE" id="PS51274">
    <property type="entry name" value="GATASE_COBBQ"/>
    <property type="match status" value="1"/>
</dbReference>
<feature type="domain" description="CobB/CobQ-like glutamine amidotransferase" evidence="9">
    <location>
        <begin position="270"/>
        <end position="464"/>
    </location>
</feature>
<keyword evidence="7" id="KW-0169">Cobalamin biosynthesis</keyword>
<dbReference type="Gene3D" id="3.40.50.300">
    <property type="entry name" value="P-loop containing nucleotide triphosphate hydrolases"/>
    <property type="match status" value="2"/>
</dbReference>
<feature type="active site" description="Nucleophile" evidence="7">
    <location>
        <position position="353"/>
    </location>
</feature>
<evidence type="ECO:0000256" key="6">
    <source>
        <dbReference type="ARBA" id="ARBA00022962"/>
    </source>
</evidence>
<dbReference type="NCBIfam" id="NF002204">
    <property type="entry name" value="PRK01077.1"/>
    <property type="match status" value="1"/>
</dbReference>
<proteinExistence type="inferred from homology"/>
<dbReference type="Pfam" id="PF07685">
    <property type="entry name" value="GATase_3"/>
    <property type="match status" value="1"/>
</dbReference>
<evidence type="ECO:0000259" key="9">
    <source>
        <dbReference type="Pfam" id="PF07685"/>
    </source>
</evidence>
<keyword evidence="11" id="KW-1185">Reference proteome</keyword>
<dbReference type="EMBL" id="CP027059">
    <property type="protein sequence ID" value="UQZ85790.1"/>
    <property type="molecule type" value="Genomic_DNA"/>
</dbReference>
<dbReference type="Proteomes" id="UP001057134">
    <property type="component" value="Chromosome"/>
</dbReference>
<dbReference type="InterPro" id="IPR002586">
    <property type="entry name" value="CobQ/CobB/MinD/ParA_Nub-bd_dom"/>
</dbReference>
<dbReference type="InterPro" id="IPR027417">
    <property type="entry name" value="P-loop_NTPase"/>
</dbReference>
<evidence type="ECO:0000313" key="11">
    <source>
        <dbReference type="Proteomes" id="UP001057134"/>
    </source>
</evidence>
<sequence length="483" mass="52312">MSYSVNSGAGVAHGARKIVIAGTGSGVGKTTMTIGLMAALKRLGREVQGFKCGPDYIDPTYHTAVTGRISRNLDSYMLSHDTVKDIYNRASGDADISVIEGVMGFYDGKNPKTNEGSTAEISMLLEAPVLLVVNCQSMARSAAAIVRGFQMLEPAVNIVGVIANKVGSDGHYKLVREAIEQECGIPVVGYMKREDRIEMPERHLGLVPSIERGELRPFFDKLAELVAATVDVEKIWELAASPEAESEPKEPAAAPSVFLPREDAPRPRVRIAVAKDAAFNFYYQENFELLHAYGADCVFFSPLAGESLPAGVHGLYLGGGFPEEFADVLSAGEAVRQSIREAIERGLPTLAECGGFMYLTEAIETTDGTRYPMAGLIPGAVKMQKKLAALGYREITGTEANFLLGSSGKAKGHEFHYSTFKPHPDAVIRHAYETKGLRGIKQEGYLNEAGTLVAGYTHIHFASEPLLAERWVEACVQYRTKGE</sequence>
<evidence type="ECO:0000313" key="10">
    <source>
        <dbReference type="EMBL" id="UQZ85790.1"/>
    </source>
</evidence>
<evidence type="ECO:0000256" key="7">
    <source>
        <dbReference type="HAMAP-Rule" id="MF_00027"/>
    </source>
</evidence>
<comment type="similarity">
    <text evidence="7">Belongs to the CobB/CbiA family.</text>
</comment>
<comment type="miscellaneous">
    <text evidence="7">The a and c carboxylates of cobyrinate are activated for nucleophilic attack via formation of a phosphorylated intermediate by ATP. CbiA catalyzes first the amidation of the c-carboxylate, and then that of the a-carboxylate.</text>
</comment>
<dbReference type="Pfam" id="PF01656">
    <property type="entry name" value="CbiA"/>
    <property type="match status" value="1"/>
</dbReference>
<dbReference type="SUPFAM" id="SSF52317">
    <property type="entry name" value="Class I glutamine amidotransferase-like"/>
    <property type="match status" value="1"/>
</dbReference>
<keyword evidence="2 7" id="KW-0436">Ligase</keyword>
<keyword evidence="6 7" id="KW-0315">Glutamine amidotransferase</keyword>
<keyword evidence="3 7" id="KW-0547">Nucleotide-binding</keyword>
<reference evidence="10" key="1">
    <citation type="submission" date="2018-02" db="EMBL/GenBank/DDBJ databases">
        <authorList>
            <person name="Kim S.-K."/>
            <person name="Jung H.-I."/>
            <person name="Lee S.-W."/>
        </authorList>
    </citation>
    <scope>NUCLEOTIDE SEQUENCE</scope>
    <source>
        <strain evidence="10">SK3146</strain>
    </source>
</reference>
<evidence type="ECO:0000256" key="4">
    <source>
        <dbReference type="ARBA" id="ARBA00022840"/>
    </source>
</evidence>
<comment type="cofactor">
    <cofactor evidence="1 7">
        <name>Mg(2+)</name>
        <dbReference type="ChEBI" id="CHEBI:18420"/>
    </cofactor>
</comment>
<dbReference type="NCBIfam" id="TIGR00379">
    <property type="entry name" value="cobB"/>
    <property type="match status" value="1"/>
</dbReference>
<organism evidence="10 11">
    <name type="scientific">Paenibacillus konkukensis</name>
    <dbReference type="NCBI Taxonomy" id="2020716"/>
    <lineage>
        <taxon>Bacteria</taxon>
        <taxon>Bacillati</taxon>
        <taxon>Bacillota</taxon>
        <taxon>Bacilli</taxon>
        <taxon>Bacillales</taxon>
        <taxon>Paenibacillaceae</taxon>
        <taxon>Paenibacillus</taxon>
    </lineage>
</organism>
<dbReference type="InterPro" id="IPR004484">
    <property type="entry name" value="CbiA/CobB_synth"/>
</dbReference>
<feature type="domain" description="CobQ/CobB/MinD/ParA nucleotide binding" evidence="8">
    <location>
        <begin position="18"/>
        <end position="204"/>
    </location>
</feature>
<comment type="pathway">
    <text evidence="7">Cofactor biosynthesis; adenosylcobalamin biosynthesis; cob(II)yrinate a,c-diamide from sirohydrochlorin (anaerobic route): step 10/10.</text>
</comment>
<dbReference type="Gene3D" id="3.40.50.880">
    <property type="match status" value="1"/>
</dbReference>
<keyword evidence="5 7" id="KW-0460">Magnesium</keyword>
<gene>
    <name evidence="10" type="primary">cobB_2</name>
    <name evidence="7" type="synonym">cbiA</name>
    <name evidence="10" type="ORF">SK3146_05079</name>
</gene>
<dbReference type="InterPro" id="IPR011698">
    <property type="entry name" value="GATase_3"/>
</dbReference>
<dbReference type="SUPFAM" id="SSF52540">
    <property type="entry name" value="P-loop containing nucleoside triphosphate hydrolases"/>
    <property type="match status" value="1"/>
</dbReference>
<dbReference type="InterPro" id="IPR029062">
    <property type="entry name" value="Class_I_gatase-like"/>
</dbReference>
<accession>A0ABY4RVI9</accession>
<evidence type="ECO:0000256" key="1">
    <source>
        <dbReference type="ARBA" id="ARBA00001946"/>
    </source>
</evidence>
<reference evidence="10" key="2">
    <citation type="journal article" date="2021" name="J Anim Sci Technol">
        <title>Complete genome sequence of Paenibacillus konkukensis sp. nov. SK3146 as a potential probiotic strain.</title>
        <authorList>
            <person name="Jung H.I."/>
            <person name="Park S."/>
            <person name="Niu K.M."/>
            <person name="Lee S.W."/>
            <person name="Kothari D."/>
            <person name="Yi K.J."/>
            <person name="Kim S.K."/>
        </authorList>
    </citation>
    <scope>NUCLEOTIDE SEQUENCE</scope>
    <source>
        <strain evidence="10">SK3146</strain>
    </source>
</reference>
<dbReference type="HAMAP" id="MF_00027">
    <property type="entry name" value="CobB_CbiA"/>
    <property type="match status" value="1"/>
</dbReference>
<comment type="domain">
    <text evidence="7">Comprises of two domains. The C-terminal domain contains the binding site for glutamine and catalyzes the hydrolysis of this substrate to glutamate and ammonia. The N-terminal domain is anticipated to bind ATP and cobyrinate and catalyzes the ultimate synthesis of the diamide product. The ammonia produced via the glutaminase domain is probably translocated to the adjacent domain via a molecular tunnel, where it reacts with an activated intermediate.</text>
</comment>
<dbReference type="EC" id="6.3.5.11" evidence="7"/>
<evidence type="ECO:0000256" key="5">
    <source>
        <dbReference type="ARBA" id="ARBA00022842"/>
    </source>
</evidence>
<dbReference type="CDD" id="cd03130">
    <property type="entry name" value="GATase1_CobB"/>
    <property type="match status" value="1"/>
</dbReference>
<protein>
    <recommendedName>
        <fullName evidence="7">Cobyrinate a,c-diamide synthase</fullName>
        <ecNumber evidence="7">6.3.5.11</ecNumber>
    </recommendedName>
    <alternativeName>
        <fullName evidence="7">Cobyrinic acid a,c-diamide synthetase</fullName>
    </alternativeName>
</protein>
<feature type="site" description="Increases nucleophilicity of active site Cys" evidence="7">
    <location>
        <position position="458"/>
    </location>
</feature>
<name>A0ABY4RVI9_9BACL</name>
<comment type="function">
    <text evidence="7">Catalyzes the ATP-dependent amidation of the two carboxylate groups at positions a and c of cobyrinate, using either L-glutamine or ammonia as the nitrogen source.</text>
</comment>
<dbReference type="CDD" id="cd05388">
    <property type="entry name" value="CobB_N"/>
    <property type="match status" value="1"/>
</dbReference>
<comment type="catalytic activity">
    <reaction evidence="7">
        <text>cob(II)yrinate + 2 L-glutamine + 2 ATP + 2 H2O = cob(II)yrinate a,c diamide + 2 L-glutamate + 2 ADP + 2 phosphate + 2 H(+)</text>
        <dbReference type="Rhea" id="RHEA:26289"/>
        <dbReference type="ChEBI" id="CHEBI:15377"/>
        <dbReference type="ChEBI" id="CHEBI:15378"/>
        <dbReference type="ChEBI" id="CHEBI:29985"/>
        <dbReference type="ChEBI" id="CHEBI:30616"/>
        <dbReference type="ChEBI" id="CHEBI:43474"/>
        <dbReference type="ChEBI" id="CHEBI:58359"/>
        <dbReference type="ChEBI" id="CHEBI:58537"/>
        <dbReference type="ChEBI" id="CHEBI:58894"/>
        <dbReference type="ChEBI" id="CHEBI:456216"/>
        <dbReference type="EC" id="6.3.5.11"/>
    </reaction>
</comment>
<keyword evidence="4 7" id="KW-0067">ATP-binding</keyword>
<evidence type="ECO:0000256" key="3">
    <source>
        <dbReference type="ARBA" id="ARBA00022741"/>
    </source>
</evidence>